<accession>A0ABP1DGM8</accession>
<proteinExistence type="predicted"/>
<dbReference type="InterPro" id="IPR017441">
    <property type="entry name" value="Protein_kinase_ATP_BS"/>
</dbReference>
<dbReference type="EMBL" id="OZ037947">
    <property type="protein sequence ID" value="CAL1706997.1"/>
    <property type="molecule type" value="Genomic_DNA"/>
</dbReference>
<feature type="region of interest" description="Disordered" evidence="5">
    <location>
        <begin position="341"/>
        <end position="450"/>
    </location>
</feature>
<feature type="region of interest" description="Disordered" evidence="5">
    <location>
        <begin position="667"/>
        <end position="747"/>
    </location>
</feature>
<dbReference type="EC" id="2.7.11.1" evidence="1"/>
<dbReference type="Pfam" id="PF00069">
    <property type="entry name" value="Pkinase"/>
    <property type="match status" value="1"/>
</dbReference>
<feature type="domain" description="Protein kinase" evidence="6">
    <location>
        <begin position="10"/>
        <end position="266"/>
    </location>
</feature>
<gene>
    <name evidence="7" type="ORF">GFSPODELE1_LOCUS6140</name>
</gene>
<evidence type="ECO:0000256" key="4">
    <source>
        <dbReference type="PROSITE-ProRule" id="PRU10141"/>
    </source>
</evidence>
<dbReference type="PANTHER" id="PTHR48012">
    <property type="entry name" value="STERILE20-LIKE KINASE, ISOFORM B-RELATED"/>
    <property type="match status" value="1"/>
</dbReference>
<evidence type="ECO:0000259" key="6">
    <source>
        <dbReference type="PROSITE" id="PS50011"/>
    </source>
</evidence>
<feature type="compositionally biased region" description="Polar residues" evidence="5">
    <location>
        <begin position="473"/>
        <end position="485"/>
    </location>
</feature>
<dbReference type="InterPro" id="IPR011009">
    <property type="entry name" value="Kinase-like_dom_sf"/>
</dbReference>
<evidence type="ECO:0000313" key="8">
    <source>
        <dbReference type="Proteomes" id="UP001497453"/>
    </source>
</evidence>
<dbReference type="InterPro" id="IPR000719">
    <property type="entry name" value="Prot_kinase_dom"/>
</dbReference>
<feature type="compositionally biased region" description="Polar residues" evidence="5">
    <location>
        <begin position="498"/>
        <end position="512"/>
    </location>
</feature>
<evidence type="ECO:0000256" key="3">
    <source>
        <dbReference type="ARBA" id="ARBA00022840"/>
    </source>
</evidence>
<organism evidence="7 8">
    <name type="scientific">Somion occarium</name>
    <dbReference type="NCBI Taxonomy" id="3059160"/>
    <lineage>
        <taxon>Eukaryota</taxon>
        <taxon>Fungi</taxon>
        <taxon>Dikarya</taxon>
        <taxon>Basidiomycota</taxon>
        <taxon>Agaricomycotina</taxon>
        <taxon>Agaricomycetes</taxon>
        <taxon>Polyporales</taxon>
        <taxon>Cerrenaceae</taxon>
        <taxon>Somion</taxon>
    </lineage>
</organism>
<feature type="compositionally biased region" description="Low complexity" evidence="5">
    <location>
        <begin position="701"/>
        <end position="723"/>
    </location>
</feature>
<dbReference type="SMART" id="SM00220">
    <property type="entry name" value="S_TKc"/>
    <property type="match status" value="1"/>
</dbReference>
<dbReference type="InterPro" id="IPR050629">
    <property type="entry name" value="STE20/SPS1-PAK"/>
</dbReference>
<evidence type="ECO:0000256" key="5">
    <source>
        <dbReference type="SAM" id="MobiDB-lite"/>
    </source>
</evidence>
<feature type="binding site" evidence="4">
    <location>
        <position position="39"/>
    </location>
    <ligand>
        <name>ATP</name>
        <dbReference type="ChEBI" id="CHEBI:30616"/>
    </ligand>
</feature>
<dbReference type="PANTHER" id="PTHR48012:SF21">
    <property type="entry name" value="PH DOMAIN-CONTAINING PROTEIN"/>
    <property type="match status" value="1"/>
</dbReference>
<keyword evidence="3 4" id="KW-0067">ATP-binding</keyword>
<evidence type="ECO:0000256" key="1">
    <source>
        <dbReference type="ARBA" id="ARBA00012513"/>
    </source>
</evidence>
<keyword evidence="8" id="KW-1185">Reference proteome</keyword>
<evidence type="ECO:0000313" key="7">
    <source>
        <dbReference type="EMBL" id="CAL1706997.1"/>
    </source>
</evidence>
<sequence length="844" mass="91957">MPQPSVHQLYTRLETIGKGAYGSVHKGIHIPTGKVVALKIINLDTEDDDVGDIQREVALLTQLRDAPNITQYFGCYLDGPRVWIVMEYAEGGSVRTLMKACKDNIIEEKYAVIIIREVLQGLRFLHKSSIIHRDLKAANILVTATGKVMICDFGVSALLVTASSKRNTLIGTPHWMAPEVAHAAAYDTKADIWSLGIAIYEMVKGNVPHAQIFDQAKLIQMIPRMKPPRLIEGEGSKELREFVSQCLRESPKDRLTADELLKTKLIRSILKTPNSILTDLITRYEAWVQEGNTRASMMGSLPWEDEENEERDFTDVQRESTGWEFETVRGRSAMDFASHDTLSPPDVFDDDSASYSTVRPPTSKVPPTLRMLFEDDTNDTSPFPMVPPIDLPMPTRSRTPLRARGRSNSVTKTGKDEMSTVKQTSDFVFPRKPVSEAKPQQDADETSSLNLEFSFSQDSLSSSVVEDVVNDSHNQQALFLSSDPTGSPEPPPVPDSGATVTQQSVSEPQPLTTPGGHRLTRKRSQSSAAESASRTVVRVHRDRNLASSVDFHFPSRPSSGFDPDLSSGNPSTSTSINSPFLGSSHHPAASLDASILPKRLPSPGSLPRPQAITRKGSAPVLEISRYQGQAIYPADAGPFSRHGLPGLKDVLKIPAVTSELQLGMSDLLPPSPFLQHSQQPSPPSTSYAMSTTDPPSRPWPLNASASSSTTSLNSLSSLQSQSLGDGIAPSPGHFRSRSQGFVSSLPMSSNPMSGPIVKPLDFSPLTQSHEKTHAYLASTVNDLAQWLSMVELGLTQILDETSQDAIVEEQEPEDQHVVTDGAVFTEASAATSALVNGTEDVLES</sequence>
<dbReference type="PROSITE" id="PS00107">
    <property type="entry name" value="PROTEIN_KINASE_ATP"/>
    <property type="match status" value="1"/>
</dbReference>
<dbReference type="Proteomes" id="UP001497453">
    <property type="component" value="Chromosome 4"/>
</dbReference>
<reference evidence="8" key="1">
    <citation type="submission" date="2024-04" db="EMBL/GenBank/DDBJ databases">
        <authorList>
            <person name="Shaw F."/>
            <person name="Minotto A."/>
        </authorList>
    </citation>
    <scope>NUCLEOTIDE SEQUENCE [LARGE SCALE GENOMIC DNA]</scope>
</reference>
<dbReference type="Gene3D" id="1.10.510.10">
    <property type="entry name" value="Transferase(Phosphotransferase) domain 1"/>
    <property type="match status" value="1"/>
</dbReference>
<dbReference type="Gene3D" id="3.30.200.20">
    <property type="entry name" value="Phosphorylase Kinase, domain 1"/>
    <property type="match status" value="1"/>
</dbReference>
<feature type="compositionally biased region" description="Polar residues" evidence="5">
    <location>
        <begin position="737"/>
        <end position="747"/>
    </location>
</feature>
<feature type="compositionally biased region" description="Polar residues" evidence="5">
    <location>
        <begin position="566"/>
        <end position="581"/>
    </location>
</feature>
<protein>
    <recommendedName>
        <fullName evidence="1">non-specific serine/threonine protein kinase</fullName>
        <ecNumber evidence="1">2.7.11.1</ecNumber>
    </recommendedName>
</protein>
<evidence type="ECO:0000256" key="2">
    <source>
        <dbReference type="ARBA" id="ARBA00022741"/>
    </source>
</evidence>
<keyword evidence="2 4" id="KW-0547">Nucleotide-binding</keyword>
<dbReference type="InterPro" id="IPR008271">
    <property type="entry name" value="Ser/Thr_kinase_AS"/>
</dbReference>
<feature type="region of interest" description="Disordered" evidence="5">
    <location>
        <begin position="473"/>
        <end position="584"/>
    </location>
</feature>
<name>A0ABP1DGM8_9APHY</name>
<dbReference type="PROSITE" id="PS00108">
    <property type="entry name" value="PROTEIN_KINASE_ST"/>
    <property type="match status" value="1"/>
</dbReference>
<dbReference type="SUPFAM" id="SSF56112">
    <property type="entry name" value="Protein kinase-like (PK-like)"/>
    <property type="match status" value="1"/>
</dbReference>
<dbReference type="PROSITE" id="PS50011">
    <property type="entry name" value="PROTEIN_KINASE_DOM"/>
    <property type="match status" value="1"/>
</dbReference>